<protein>
    <recommendedName>
        <fullName evidence="4">Phage abortive infection protein</fullName>
    </recommendedName>
</protein>
<evidence type="ECO:0008006" key="4">
    <source>
        <dbReference type="Google" id="ProtNLM"/>
    </source>
</evidence>
<organism evidence="2 3">
    <name type="scientific">Hymenobacter glaciei</name>
    <dbReference type="NCBI Taxonomy" id="877209"/>
    <lineage>
        <taxon>Bacteria</taxon>
        <taxon>Pseudomonadati</taxon>
        <taxon>Bacteroidota</taxon>
        <taxon>Cytophagia</taxon>
        <taxon>Cytophagales</taxon>
        <taxon>Hymenobacteraceae</taxon>
        <taxon>Hymenobacter</taxon>
    </lineage>
</organism>
<dbReference type="Proteomes" id="UP001501469">
    <property type="component" value="Unassembled WGS sequence"/>
</dbReference>
<feature type="transmembrane region" description="Helical" evidence="1">
    <location>
        <begin position="9"/>
        <end position="27"/>
    </location>
</feature>
<name>A0ABP7T9K0_9BACT</name>
<feature type="transmembrane region" description="Helical" evidence="1">
    <location>
        <begin position="61"/>
        <end position="82"/>
    </location>
</feature>
<evidence type="ECO:0000313" key="2">
    <source>
        <dbReference type="EMBL" id="GAA4022949.1"/>
    </source>
</evidence>
<dbReference type="EMBL" id="BAABDK010000001">
    <property type="protein sequence ID" value="GAA4022949.1"/>
    <property type="molecule type" value="Genomic_DNA"/>
</dbReference>
<accession>A0ABP7T9K0</accession>
<reference evidence="3" key="1">
    <citation type="journal article" date="2019" name="Int. J. Syst. Evol. Microbiol.">
        <title>The Global Catalogue of Microorganisms (GCM) 10K type strain sequencing project: providing services to taxonomists for standard genome sequencing and annotation.</title>
        <authorList>
            <consortium name="The Broad Institute Genomics Platform"/>
            <consortium name="The Broad Institute Genome Sequencing Center for Infectious Disease"/>
            <person name="Wu L."/>
            <person name="Ma J."/>
        </authorList>
    </citation>
    <scope>NUCLEOTIDE SEQUENCE [LARGE SCALE GENOMIC DNA]</scope>
    <source>
        <strain evidence="3">JCM 17225</strain>
    </source>
</reference>
<dbReference type="RefSeq" id="WP_345049545.1">
    <property type="nucleotide sequence ID" value="NZ_BAABDK010000001.1"/>
</dbReference>
<comment type="caution">
    <text evidence="2">The sequence shown here is derived from an EMBL/GenBank/DDBJ whole genome shotgun (WGS) entry which is preliminary data.</text>
</comment>
<evidence type="ECO:0000256" key="1">
    <source>
        <dbReference type="SAM" id="Phobius"/>
    </source>
</evidence>
<proteinExistence type="predicted"/>
<keyword evidence="1" id="KW-1133">Transmembrane helix</keyword>
<dbReference type="InterPro" id="IPR031709">
    <property type="entry name" value="PutAbiC"/>
</dbReference>
<evidence type="ECO:0000313" key="3">
    <source>
        <dbReference type="Proteomes" id="UP001501469"/>
    </source>
</evidence>
<sequence>MISNKTTQFFAWFLVVIGTIVLIYFLFSSRINDYHVPGFFNHSNQKKETIDFTATGQFGDFVGGVVGTIFTLAGTLLIFLSFQEQAKQNSRESFESSFFEMVRLHRENISELSYNYYLNNKSIRAENREVFRIIFSEFTDCYREVKKFSNSDKPLDYITPQYLKTLQTIINNNKIKANPIELCLIDISYQLTYFGIEEEGEIILRNKLKDKYNNHYLFRLLLFIKLKPKNNYKDPLARWKGIRHSSLKDLRLLIDELYDVHRNKVKSDSVSPLAQDFINSVKFSRYYEGHQHRLGHYFRHLFQSFKYVDTYPDLDNSKRYLYAKMLRAQLSTYEQALLFANSVSTLGHKWEYIPDSQNSKVQSTYNGHLLTKYQIIKNLPGSHSYGITYRRFYPNIKFESEE</sequence>
<keyword evidence="1" id="KW-0472">Membrane</keyword>
<keyword evidence="3" id="KW-1185">Reference proteome</keyword>
<dbReference type="Pfam" id="PF16872">
    <property type="entry name" value="putAbiC"/>
    <property type="match status" value="1"/>
</dbReference>
<gene>
    <name evidence="2" type="ORF">GCM10022409_03460</name>
</gene>
<keyword evidence="1" id="KW-0812">Transmembrane</keyword>